<name>C2JTK7_LACRM</name>
<proteinExistence type="predicted"/>
<keyword evidence="3" id="KW-1185">Reference proteome</keyword>
<dbReference type="Pfam" id="PF13546">
    <property type="entry name" value="DDE_5"/>
    <property type="match status" value="1"/>
</dbReference>
<evidence type="ECO:0000313" key="2">
    <source>
        <dbReference type="EMBL" id="EEN81553.1"/>
    </source>
</evidence>
<accession>C2JTK7</accession>
<dbReference type="InterPro" id="IPR038721">
    <property type="entry name" value="IS701-like_DDE_dom"/>
</dbReference>
<evidence type="ECO:0000259" key="1">
    <source>
        <dbReference type="Pfam" id="PF13546"/>
    </source>
</evidence>
<dbReference type="AlphaFoldDB" id="C2JTK7"/>
<gene>
    <name evidence="2" type="ORF">HMPREF0539_0241</name>
</gene>
<reference evidence="2" key="1">
    <citation type="submission" date="2009-01" db="EMBL/GenBank/DDBJ databases">
        <authorList>
            <person name="Qin X."/>
            <person name="Bachman B."/>
            <person name="Battles P."/>
            <person name="Bell A."/>
            <person name="Bess C."/>
            <person name="Bickham C."/>
            <person name="Chaboub L."/>
            <person name="Chen D."/>
            <person name="Coyle M."/>
            <person name="Deiros D.R."/>
            <person name="Dinh H."/>
            <person name="Forbes L."/>
            <person name="Fowler G."/>
            <person name="Francisco L."/>
            <person name="Fu Q."/>
            <person name="Gubbala S."/>
            <person name="Hale W."/>
            <person name="Han Y."/>
            <person name="Hemphill L."/>
            <person name="Highlander S.K."/>
            <person name="Hirani K."/>
            <person name="Hogues M."/>
            <person name="Jackson L."/>
            <person name="Jakkamsetti A."/>
            <person name="Javaid M."/>
            <person name="Jiang H."/>
            <person name="Korchina V."/>
            <person name="Kovar C."/>
            <person name="Lara F."/>
            <person name="Lee S."/>
            <person name="Mata R."/>
            <person name="Mathew T."/>
            <person name="Moen C."/>
            <person name="Morales K."/>
            <person name="Munidasa M."/>
            <person name="Nazareth L."/>
            <person name="Ngo R."/>
            <person name="Nguyen L."/>
            <person name="Okwuonu G."/>
            <person name="Ongeri F."/>
            <person name="Patil S."/>
            <person name="Petrosino J."/>
            <person name="Pham C."/>
            <person name="Pham P."/>
            <person name="Pu L.-L."/>
            <person name="Puazo M."/>
            <person name="Raj R."/>
            <person name="Reid J."/>
            <person name="Rouhana J."/>
            <person name="Saada N."/>
            <person name="Shang Y."/>
            <person name="Simmons D."/>
            <person name="Thornton R."/>
            <person name="Warren J."/>
            <person name="Weissenberger G."/>
            <person name="Zhang J."/>
            <person name="Zhang L."/>
            <person name="Zhou C."/>
            <person name="Zhu D."/>
            <person name="Muzny D."/>
            <person name="Worley K."/>
            <person name="Gibbs R."/>
        </authorList>
    </citation>
    <scope>NUCLEOTIDE SEQUENCE [LARGE SCALE GENOMIC DNA]</scope>
    <source>
        <strain evidence="2">LMS2-1</strain>
    </source>
</reference>
<sequence>MVHLSEALRQANAQKHKGIKIASLFQWIILSIFQRYSLHRAEANPNFSKRTARNCLNDARINWQRLVLLVAVRLIQYFHQFAAAGRDQAFVIDDSLFKREFSKKTELLSKVFDHDHERYYTGLRALTLGWSDGNTFLPLNFALMASSKTKNQVGLQKPYDGRSLAAKHASKPIAK</sequence>
<dbReference type="HOGENOM" id="CLU_041101_3_0_9"/>
<dbReference type="EMBL" id="ACIZ01000016">
    <property type="protein sequence ID" value="EEN81553.1"/>
    <property type="molecule type" value="Genomic_DNA"/>
</dbReference>
<protein>
    <recommendedName>
        <fullName evidence="1">Transposase IS701-like DDE domain-containing protein</fullName>
    </recommendedName>
</protein>
<dbReference type="InterPro" id="IPR012337">
    <property type="entry name" value="RNaseH-like_sf"/>
</dbReference>
<dbReference type="Proteomes" id="UP000004525">
    <property type="component" value="Unassembled WGS sequence"/>
</dbReference>
<feature type="domain" description="Transposase IS701-like DDE" evidence="1">
    <location>
        <begin position="31"/>
        <end position="152"/>
    </location>
</feature>
<comment type="caution">
    <text evidence="2">The sequence shown here is derived from an EMBL/GenBank/DDBJ whole genome shotgun (WGS) entry which is preliminary data.</text>
</comment>
<organism evidence="2 3">
    <name type="scientific">Lacticaseibacillus rhamnosus (strain LMS2-1)</name>
    <dbReference type="NCBI Taxonomy" id="525361"/>
    <lineage>
        <taxon>Bacteria</taxon>
        <taxon>Bacillati</taxon>
        <taxon>Bacillota</taxon>
        <taxon>Bacilli</taxon>
        <taxon>Lactobacillales</taxon>
        <taxon>Lactobacillaceae</taxon>
        <taxon>Lacticaseibacillus</taxon>
    </lineage>
</organism>
<dbReference type="SUPFAM" id="SSF53098">
    <property type="entry name" value="Ribonuclease H-like"/>
    <property type="match status" value="1"/>
</dbReference>
<evidence type="ECO:0000313" key="3">
    <source>
        <dbReference type="Proteomes" id="UP000004525"/>
    </source>
</evidence>